<feature type="region of interest" description="Disordered" evidence="1">
    <location>
        <begin position="326"/>
        <end position="353"/>
    </location>
</feature>
<dbReference type="SUPFAM" id="SSF48264">
    <property type="entry name" value="Cytochrome P450"/>
    <property type="match status" value="1"/>
</dbReference>
<evidence type="ECO:0000313" key="2">
    <source>
        <dbReference type="EMBL" id="THD83096.1"/>
    </source>
</evidence>
<proteinExistence type="predicted"/>
<dbReference type="RefSeq" id="WP_136395124.1">
    <property type="nucleotide sequence ID" value="NZ_SSND01000003.1"/>
</dbReference>
<protein>
    <recommendedName>
        <fullName evidence="4">Cytochrome P450</fullName>
    </recommendedName>
</protein>
<reference evidence="2 3" key="1">
    <citation type="submission" date="2019-04" db="EMBL/GenBank/DDBJ databases">
        <title>Draft genome sequence of Gemmobacter aestuarii sp. nov.</title>
        <authorList>
            <person name="Hameed A."/>
            <person name="Lin S.-Y."/>
            <person name="Shahina M."/>
            <person name="Lai W.-A."/>
            <person name="Young C.-C."/>
        </authorList>
    </citation>
    <scope>NUCLEOTIDE SEQUENCE [LARGE SCALE GENOMIC DNA]</scope>
    <source>
        <strain evidence="2 3">CC-PW-75</strain>
    </source>
</reference>
<accession>A0A4S3MLN1</accession>
<keyword evidence="3" id="KW-1185">Reference proteome</keyword>
<dbReference type="AlphaFoldDB" id="A0A4S3MLN1"/>
<dbReference type="InterPro" id="IPR017972">
    <property type="entry name" value="Cyt_P450_CS"/>
</dbReference>
<dbReference type="GO" id="GO:0016705">
    <property type="term" value="F:oxidoreductase activity, acting on paired donors, with incorporation or reduction of molecular oxygen"/>
    <property type="evidence" value="ECO:0007669"/>
    <property type="project" value="InterPro"/>
</dbReference>
<evidence type="ECO:0000313" key="3">
    <source>
        <dbReference type="Proteomes" id="UP000309450"/>
    </source>
</evidence>
<dbReference type="OrthoDB" id="7957755at2"/>
<name>A0A4S3MLN1_9RHOB</name>
<comment type="caution">
    <text evidence="2">The sequence shown here is derived from an EMBL/GenBank/DDBJ whole genome shotgun (WGS) entry which is preliminary data.</text>
</comment>
<gene>
    <name evidence="2" type="ORF">E7811_13260</name>
</gene>
<evidence type="ECO:0008006" key="4">
    <source>
        <dbReference type="Google" id="ProtNLM"/>
    </source>
</evidence>
<dbReference type="InterPro" id="IPR036396">
    <property type="entry name" value="Cyt_P450_sf"/>
</dbReference>
<dbReference type="Proteomes" id="UP000309450">
    <property type="component" value="Unassembled WGS sequence"/>
</dbReference>
<evidence type="ECO:0000256" key="1">
    <source>
        <dbReference type="SAM" id="MobiDB-lite"/>
    </source>
</evidence>
<dbReference type="GO" id="GO:0020037">
    <property type="term" value="F:heme binding"/>
    <property type="evidence" value="ECO:0007669"/>
    <property type="project" value="InterPro"/>
</dbReference>
<organism evidence="2 3">
    <name type="scientific">Aliigemmobacter aestuarii</name>
    <dbReference type="NCBI Taxonomy" id="1445661"/>
    <lineage>
        <taxon>Bacteria</taxon>
        <taxon>Pseudomonadati</taxon>
        <taxon>Pseudomonadota</taxon>
        <taxon>Alphaproteobacteria</taxon>
        <taxon>Rhodobacterales</taxon>
        <taxon>Paracoccaceae</taxon>
        <taxon>Aliigemmobacter</taxon>
    </lineage>
</organism>
<dbReference type="EMBL" id="SSND01000003">
    <property type="protein sequence ID" value="THD83096.1"/>
    <property type="molecule type" value="Genomic_DNA"/>
</dbReference>
<sequence>MDIRPAAMRRFSGPPAAEILADEDFAETPHVRFVAELADRLGIDLSATVTVMSHLPLWSTGQEHADLRRDTAAFLNRDRTLKTRRAEAAIRARFDRHVIATGPEIDLMPFLQEATADFLEPFTGLRRRASGIDPVLSLFSSNMGVAARRRLDAAIRAQLAEAEARFPDDGPRSLAIRVGQWWMGYDGLLGTFGQSLHRHLSRLDGGRLDRNPMPAIPTDTGVPMIGRIATIDKVVAGCPVSAGQQVECGLDGFNNGTEADRLRFFGAGRHLCLGRPMALDFCRIMTDLVNGCGFGLKVTAYRKANSDVFDMPVVFTACKVMPRQTGRRVSDHTSLTQKGTPPYGCAQGGSERP</sequence>
<dbReference type="GO" id="GO:0005506">
    <property type="term" value="F:iron ion binding"/>
    <property type="evidence" value="ECO:0007669"/>
    <property type="project" value="InterPro"/>
</dbReference>
<dbReference type="GO" id="GO:0004497">
    <property type="term" value="F:monooxygenase activity"/>
    <property type="evidence" value="ECO:0007669"/>
    <property type="project" value="InterPro"/>
</dbReference>
<dbReference type="PROSITE" id="PS00086">
    <property type="entry name" value="CYTOCHROME_P450"/>
    <property type="match status" value="1"/>
</dbReference>